<dbReference type="EMBL" id="JAPVER010000020">
    <property type="protein sequence ID" value="MCZ3366431.1"/>
    <property type="molecule type" value="Genomic_DNA"/>
</dbReference>
<evidence type="ECO:0000313" key="4">
    <source>
        <dbReference type="Proteomes" id="UP001068021"/>
    </source>
</evidence>
<dbReference type="EMBL" id="JAPVES010000029">
    <property type="protein sequence ID" value="MCZ3371939.1"/>
    <property type="molecule type" value="Genomic_DNA"/>
</dbReference>
<keyword evidence="1" id="KW-0472">Membrane</keyword>
<sequence length="47" mass="5190">MDDTDFEEKFSNGNLLVPFLVFVSTFPSGQTATSFAAAAIIRLKYQT</sequence>
<evidence type="ECO:0000313" key="2">
    <source>
        <dbReference type="EMBL" id="MCZ3366431.1"/>
    </source>
</evidence>
<feature type="transmembrane region" description="Helical" evidence="1">
    <location>
        <begin position="15"/>
        <end position="41"/>
    </location>
</feature>
<dbReference type="Proteomes" id="UP001068021">
    <property type="component" value="Unassembled WGS sequence"/>
</dbReference>
<evidence type="ECO:0000256" key="1">
    <source>
        <dbReference type="SAM" id="Phobius"/>
    </source>
</evidence>
<name>A0A9E5DI34_9EURY</name>
<proteinExistence type="predicted"/>
<accession>A0A9E5DI34</accession>
<keyword evidence="1" id="KW-1133">Transmembrane helix</keyword>
<protein>
    <submittedName>
        <fullName evidence="2">Uncharacterized protein</fullName>
    </submittedName>
</protein>
<dbReference type="AlphaFoldDB" id="A0A9E5DI34"/>
<keyword evidence="4" id="KW-1185">Reference proteome</keyword>
<gene>
    <name evidence="3" type="ORF">O3H35_04780</name>
    <name evidence="2" type="ORF">O3H54_11115</name>
</gene>
<keyword evidence="1" id="KW-0812">Transmembrane</keyword>
<reference evidence="2" key="1">
    <citation type="submission" date="2022-12" db="EMBL/GenBank/DDBJ databases">
        <title>Reclassification of two methanogenic archaea species isolated from the Kolyma lowland permafrost.</title>
        <authorList>
            <person name="Trubitsyn V.E."/>
            <person name="Rivkina E.M."/>
            <person name="Shcherbakova V.A."/>
        </authorList>
    </citation>
    <scope>NUCLEOTIDE SEQUENCE</scope>
    <source>
        <strain evidence="2">M2</strain>
        <strain evidence="3">MK4</strain>
    </source>
</reference>
<evidence type="ECO:0000313" key="3">
    <source>
        <dbReference type="EMBL" id="MCZ3371939.1"/>
    </source>
</evidence>
<organism evidence="2 4">
    <name type="scientific">Methanobacterium veterum</name>
    <dbReference type="NCBI Taxonomy" id="408577"/>
    <lineage>
        <taxon>Archaea</taxon>
        <taxon>Methanobacteriati</taxon>
        <taxon>Methanobacteriota</taxon>
        <taxon>Methanomada group</taxon>
        <taxon>Methanobacteria</taxon>
        <taxon>Methanobacteriales</taxon>
        <taxon>Methanobacteriaceae</taxon>
        <taxon>Methanobacterium</taxon>
    </lineage>
</organism>
<dbReference type="Proteomes" id="UP001074446">
    <property type="component" value="Unassembled WGS sequence"/>
</dbReference>
<dbReference type="RefSeq" id="WP_157197664.1">
    <property type="nucleotide sequence ID" value="NZ_JAPVER010000020.1"/>
</dbReference>
<comment type="caution">
    <text evidence="2">The sequence shown here is derived from an EMBL/GenBank/DDBJ whole genome shotgun (WGS) entry which is preliminary data.</text>
</comment>